<organism evidence="1 2">
    <name type="scientific">Marinobacter iranensis</name>
    <dbReference type="NCBI Taxonomy" id="2962607"/>
    <lineage>
        <taxon>Bacteria</taxon>
        <taxon>Pseudomonadati</taxon>
        <taxon>Pseudomonadota</taxon>
        <taxon>Gammaproteobacteria</taxon>
        <taxon>Pseudomonadales</taxon>
        <taxon>Marinobacteraceae</taxon>
        <taxon>Marinobacter</taxon>
    </lineage>
</organism>
<dbReference type="RefSeq" id="WP_275705980.1">
    <property type="nucleotide sequence ID" value="NZ_JANCMW010000004.1"/>
</dbReference>
<protein>
    <submittedName>
        <fullName evidence="1">Uncharacterized protein</fullName>
    </submittedName>
</protein>
<reference evidence="1" key="1">
    <citation type="submission" date="2022-07" db="EMBL/GenBank/DDBJ databases">
        <title>Marinobacter iranensis a new bacterium isolate from a hipersaline lake in Iran.</title>
        <authorList>
            <person name="Mohammad A.M.A."/>
            <person name="Cristina S.-P."/>
            <person name="Antonio V."/>
        </authorList>
    </citation>
    <scope>NUCLEOTIDE SEQUENCE</scope>
    <source>
        <strain evidence="1">71-i</strain>
    </source>
</reference>
<accession>A0ABT5Y9U6</accession>
<evidence type="ECO:0000313" key="2">
    <source>
        <dbReference type="Proteomes" id="UP001143391"/>
    </source>
</evidence>
<dbReference type="Proteomes" id="UP001143391">
    <property type="component" value="Unassembled WGS sequence"/>
</dbReference>
<name>A0ABT5Y9U6_9GAMM</name>
<gene>
    <name evidence="1" type="ORF">NLU14_09450</name>
</gene>
<sequence length="66" mass="7457">MKAFEPAFRNAGFTEYGVDIREVMAAFCSKPFLIWNQPVGASRVYVMRVNIFKMNDKACVAGFDAE</sequence>
<comment type="caution">
    <text evidence="1">The sequence shown here is derived from an EMBL/GenBank/DDBJ whole genome shotgun (WGS) entry which is preliminary data.</text>
</comment>
<proteinExistence type="predicted"/>
<evidence type="ECO:0000313" key="1">
    <source>
        <dbReference type="EMBL" id="MDF0750456.1"/>
    </source>
</evidence>
<dbReference type="EMBL" id="JANCMW010000004">
    <property type="protein sequence ID" value="MDF0750456.1"/>
    <property type="molecule type" value="Genomic_DNA"/>
</dbReference>
<keyword evidence="2" id="KW-1185">Reference proteome</keyword>